<dbReference type="SUPFAM" id="SSF53335">
    <property type="entry name" value="S-adenosyl-L-methionine-dependent methyltransferases"/>
    <property type="match status" value="1"/>
</dbReference>
<dbReference type="GO" id="GO:0009007">
    <property type="term" value="F:site-specific DNA-methyltransferase (adenine-specific) activity"/>
    <property type="evidence" value="ECO:0007669"/>
    <property type="project" value="UniProtKB-EC"/>
</dbReference>
<dbReference type="EMBL" id="CP157981">
    <property type="protein sequence ID" value="XBU16081.1"/>
    <property type="molecule type" value="Genomic_DNA"/>
</dbReference>
<comment type="catalytic activity">
    <reaction evidence="5">
        <text>a 2'-deoxyadenosine in DNA + S-adenosyl-L-methionine = an N(6)-methyl-2'-deoxyadenosine in DNA + S-adenosyl-L-homocysteine + H(+)</text>
        <dbReference type="Rhea" id="RHEA:15197"/>
        <dbReference type="Rhea" id="RHEA-COMP:12418"/>
        <dbReference type="Rhea" id="RHEA-COMP:12419"/>
        <dbReference type="ChEBI" id="CHEBI:15378"/>
        <dbReference type="ChEBI" id="CHEBI:57856"/>
        <dbReference type="ChEBI" id="CHEBI:59789"/>
        <dbReference type="ChEBI" id="CHEBI:90615"/>
        <dbReference type="ChEBI" id="CHEBI:90616"/>
        <dbReference type="EC" id="2.1.1.72"/>
    </reaction>
</comment>
<dbReference type="Gene3D" id="3.90.1570.30">
    <property type="match status" value="1"/>
</dbReference>
<organism evidence="7">
    <name type="scientific">Acinetobacter sp. A1-4-2</name>
    <dbReference type="NCBI Taxonomy" id="3156489"/>
    <lineage>
        <taxon>Bacteria</taxon>
        <taxon>Pseudomonadati</taxon>
        <taxon>Pseudomonadota</taxon>
        <taxon>Gammaproteobacteria</taxon>
        <taxon>Moraxellales</taxon>
        <taxon>Moraxellaceae</taxon>
        <taxon>Acinetobacter</taxon>
    </lineage>
</organism>
<proteinExistence type="predicted"/>
<evidence type="ECO:0000256" key="5">
    <source>
        <dbReference type="ARBA" id="ARBA00047942"/>
    </source>
</evidence>
<dbReference type="InterPro" id="IPR029063">
    <property type="entry name" value="SAM-dependent_MTases_sf"/>
</dbReference>
<evidence type="ECO:0000256" key="3">
    <source>
        <dbReference type="ARBA" id="ARBA00022679"/>
    </source>
</evidence>
<accession>A0AAU7SYG8</accession>
<dbReference type="InterPro" id="IPR050953">
    <property type="entry name" value="N4_N6_ade-DNA_methylase"/>
</dbReference>
<dbReference type="Gene3D" id="3.40.50.150">
    <property type="entry name" value="Vaccinia Virus protein VP39"/>
    <property type="match status" value="1"/>
</dbReference>
<dbReference type="Pfam" id="PF07669">
    <property type="entry name" value="Eco57I"/>
    <property type="match status" value="1"/>
</dbReference>
<dbReference type="RefSeq" id="WP_349928690.1">
    <property type="nucleotide sequence ID" value="NZ_CP157981.1"/>
</dbReference>
<dbReference type="PANTHER" id="PTHR33841">
    <property type="entry name" value="DNA METHYLTRANSFERASE YEEA-RELATED"/>
    <property type="match status" value="1"/>
</dbReference>
<dbReference type="InterPro" id="IPR002052">
    <property type="entry name" value="DNA_methylase_N6_adenine_CS"/>
</dbReference>
<dbReference type="GO" id="GO:0003676">
    <property type="term" value="F:nucleic acid binding"/>
    <property type="evidence" value="ECO:0007669"/>
    <property type="project" value="InterPro"/>
</dbReference>
<dbReference type="REBASE" id="838597">
    <property type="entry name" value="AspA142ORF2480P"/>
</dbReference>
<dbReference type="PANTHER" id="PTHR33841:SF1">
    <property type="entry name" value="DNA METHYLTRANSFERASE A"/>
    <property type="match status" value="1"/>
</dbReference>
<gene>
    <name evidence="7" type="ORF">ABJ384_02475</name>
</gene>
<keyword evidence="3" id="KW-0808">Transferase</keyword>
<dbReference type="GO" id="GO:0032259">
    <property type="term" value="P:methylation"/>
    <property type="evidence" value="ECO:0007669"/>
    <property type="project" value="UniProtKB-KW"/>
</dbReference>
<evidence type="ECO:0000313" key="7">
    <source>
        <dbReference type="EMBL" id="XBU16081.1"/>
    </source>
</evidence>
<keyword evidence="2 7" id="KW-0489">Methyltransferase</keyword>
<reference evidence="7" key="1">
    <citation type="submission" date="2024-06" db="EMBL/GenBank/DDBJ databases">
        <authorList>
            <person name="Song Z."/>
        </authorList>
    </citation>
    <scope>NUCLEOTIDE SEQUENCE</scope>
    <source>
        <strain evidence="7">A1-4-2</strain>
    </source>
</reference>
<dbReference type="PROSITE" id="PS00092">
    <property type="entry name" value="N6_MTASE"/>
    <property type="match status" value="1"/>
</dbReference>
<evidence type="ECO:0000256" key="1">
    <source>
        <dbReference type="ARBA" id="ARBA00011900"/>
    </source>
</evidence>
<dbReference type="GO" id="GO:0006304">
    <property type="term" value="P:DNA modification"/>
    <property type="evidence" value="ECO:0007669"/>
    <property type="project" value="InterPro"/>
</dbReference>
<evidence type="ECO:0000256" key="4">
    <source>
        <dbReference type="ARBA" id="ARBA00022691"/>
    </source>
</evidence>
<evidence type="ECO:0000259" key="6">
    <source>
        <dbReference type="Pfam" id="PF07669"/>
    </source>
</evidence>
<protein>
    <recommendedName>
        <fullName evidence="1">site-specific DNA-methyltransferase (adenine-specific)</fullName>
        <ecNumber evidence="1">2.1.1.72</ecNumber>
    </recommendedName>
</protein>
<dbReference type="EC" id="2.1.1.72" evidence="1"/>
<dbReference type="InterPro" id="IPR011639">
    <property type="entry name" value="MethylTrfase_TaqI-like_dom"/>
</dbReference>
<name>A0AAU7SYG8_9GAMM</name>
<sequence length="1024" mass="119036">MNIKASQDKEIARARLKELVQLFKQNESDYLKKNYNETQVRTDFIAPLLEIFGWDIHNKKGVAQNQREVIEESAIEVADEKFSKKPDYELRAAKQRKLFIEAKKPHVNLGTNKDAAFQAKRYGFSGSLPIVILTNFYNIAIYDCQFKPDSEDHPHIARLYLIKYDEFEKYFDQLWLFLSRDSIYSGEFDKFTSTSLPKKGAESFDNLFLNQVREWRKKLALDIYLNNNALSSDELTYAVQLFLLRIIFLRICEDREIEKYQNLKNISGKYSFNSFMNELRRADEFYDSGLFRLIDDKNLNIKISDDVLNQIINELYYPLSPYTFAVVETEVLGEIYEQFLGESIIINDDKIVDIVYKPEIRESGGVIPTPRYIVDKIVEDTLNPLFQDKSPNQIEQISIADICCGSGVFLLSVFDYLLNYYLNYYIFNLDESIKDNKIYESYNKSWKLNYIEKRRILIAHIRGADIDHNAIEVAKFSLLLKLIEDETAENLKSFVKESATPALPELDDYILSGNSLVSNSELFEYNPNYSLETIEKINPFDFNLGFYKEFNNVDPGFDVIIGNPPYIKIQKMKLYSPEEVNFYQSNKSPYTTSKKNNFDKYYLFIERSINLTTSKGRLGFIIPNKFISTKVGESLRSLFLKNNMLEEIVDFGISQIFGKQAQNYTCLVYLNKAGSSSIKVHKVNSLDDWKYNDIKDTLSLNHSNLSGSAWSFPDSDVQQIFSSIESKQYRKLIDVTDIFVGLQTSADPIFIFEAIDETPNTFVMEWNDQKWHIEKSILKPFMHDVMLSPYTHTPSNKWLIFPYSFIKEGEKLKAQLIQPKEMISNFPLCYKYLTSRKLELERRQISGGKKSEQQFYQFGRSQSLTKLSKPKITFSVLSKKAKYTYDEQDITMTGGGNGPYYNLRSCSADISNYFLLALLHHPLIEALIKSQASTVAGGYYSHSKQYMEKLPVPNLSNDLKKQIDHLVLEILKNQKLLIETSLPHKQNLIKRIVQNNIFQVEKIFTEAFELNNDEIDILKNYLKN</sequence>
<dbReference type="AlphaFoldDB" id="A0AAU7SYG8"/>
<keyword evidence="4" id="KW-0949">S-adenosyl-L-methionine</keyword>
<dbReference type="PRINTS" id="PR00507">
    <property type="entry name" value="N12N6MTFRASE"/>
</dbReference>
<feature type="domain" description="Type II methyltransferase M.TaqI-like" evidence="6">
    <location>
        <begin position="460"/>
        <end position="657"/>
    </location>
</feature>
<evidence type="ECO:0000256" key="2">
    <source>
        <dbReference type="ARBA" id="ARBA00022603"/>
    </source>
</evidence>